<feature type="domain" description="PiggyBac transposable element-derived protein" evidence="1">
    <location>
        <begin position="1"/>
        <end position="214"/>
    </location>
</feature>
<sequence length="215" mass="24938">MNNTYAPGDTIVIDETMVPFHGRLKFRQYNPSKAHKYGIKLYKLCTPHGYTWDVKIYDGQGQRLAELDLPGSTVIELVKPLLDDGRLVITDNYHTSIDLAKYLYERKINLLGTIRKNRIGLPKHLINYKLQKGQVVSKQNDYITIIKWKDQRDVYILSTCHDDKMEVCGKKRNGDDKLKPSAVVQYNMDKQGVDISDQLSSYYTSLRKSLTWYKN</sequence>
<proteinExistence type="predicted"/>
<evidence type="ECO:0000259" key="1">
    <source>
        <dbReference type="Pfam" id="PF13843"/>
    </source>
</evidence>
<protein>
    <recommendedName>
        <fullName evidence="1">PiggyBac transposable element-derived protein domain-containing protein</fullName>
    </recommendedName>
</protein>
<dbReference type="Proteomes" id="UP001162156">
    <property type="component" value="Unassembled WGS sequence"/>
</dbReference>
<dbReference type="AlphaFoldDB" id="A0AAV8ZTF1"/>
<evidence type="ECO:0000313" key="2">
    <source>
        <dbReference type="EMBL" id="KAJ8969806.1"/>
    </source>
</evidence>
<dbReference type="EMBL" id="JANEYF010000454">
    <property type="protein sequence ID" value="KAJ8969806.1"/>
    <property type="molecule type" value="Genomic_DNA"/>
</dbReference>
<reference evidence="2" key="1">
    <citation type="journal article" date="2023" name="Insect Mol. Biol.">
        <title>Genome sequencing provides insights into the evolution of gene families encoding plant cell wall-degrading enzymes in longhorned beetles.</title>
        <authorList>
            <person name="Shin N.R."/>
            <person name="Okamura Y."/>
            <person name="Kirsch R."/>
            <person name="Pauchet Y."/>
        </authorList>
    </citation>
    <scope>NUCLEOTIDE SEQUENCE</scope>
    <source>
        <strain evidence="2">RBIC_L_NR</strain>
    </source>
</reference>
<evidence type="ECO:0000313" key="3">
    <source>
        <dbReference type="Proteomes" id="UP001162156"/>
    </source>
</evidence>
<keyword evidence="3" id="KW-1185">Reference proteome</keyword>
<comment type="caution">
    <text evidence="2">The sequence shown here is derived from an EMBL/GenBank/DDBJ whole genome shotgun (WGS) entry which is preliminary data.</text>
</comment>
<dbReference type="Pfam" id="PF13843">
    <property type="entry name" value="DDE_Tnp_1_7"/>
    <property type="match status" value="1"/>
</dbReference>
<dbReference type="PANTHER" id="PTHR46599">
    <property type="entry name" value="PIGGYBAC TRANSPOSABLE ELEMENT-DERIVED PROTEIN 4"/>
    <property type="match status" value="1"/>
</dbReference>
<organism evidence="2 3">
    <name type="scientific">Rhamnusium bicolor</name>
    <dbReference type="NCBI Taxonomy" id="1586634"/>
    <lineage>
        <taxon>Eukaryota</taxon>
        <taxon>Metazoa</taxon>
        <taxon>Ecdysozoa</taxon>
        <taxon>Arthropoda</taxon>
        <taxon>Hexapoda</taxon>
        <taxon>Insecta</taxon>
        <taxon>Pterygota</taxon>
        <taxon>Neoptera</taxon>
        <taxon>Endopterygota</taxon>
        <taxon>Coleoptera</taxon>
        <taxon>Polyphaga</taxon>
        <taxon>Cucujiformia</taxon>
        <taxon>Chrysomeloidea</taxon>
        <taxon>Cerambycidae</taxon>
        <taxon>Lepturinae</taxon>
        <taxon>Rhagiini</taxon>
        <taxon>Rhamnusium</taxon>
    </lineage>
</organism>
<dbReference type="PANTHER" id="PTHR46599:SF3">
    <property type="entry name" value="PIGGYBAC TRANSPOSABLE ELEMENT-DERIVED PROTEIN 4"/>
    <property type="match status" value="1"/>
</dbReference>
<name>A0AAV8ZTF1_9CUCU</name>
<accession>A0AAV8ZTF1</accession>
<dbReference type="InterPro" id="IPR029526">
    <property type="entry name" value="PGBD"/>
</dbReference>
<gene>
    <name evidence="2" type="ORF">NQ314_001563</name>
</gene>